<dbReference type="RefSeq" id="WP_211471334.1">
    <property type="nucleotide sequence ID" value="NZ_JAGSXH010000141.1"/>
</dbReference>
<keyword evidence="5" id="KW-0378">Hydrolase</keyword>
<dbReference type="Gene3D" id="3.90.220.20">
    <property type="entry name" value="DNA methylase specificity domains"/>
    <property type="match status" value="2"/>
</dbReference>
<gene>
    <name evidence="5" type="ORF">KGA66_25115</name>
</gene>
<keyword evidence="5" id="KW-0540">Nuclease</keyword>
<keyword evidence="3" id="KW-0238">DNA-binding</keyword>
<sequence length="394" mass="42326">MSEWRERELGDLCNRITVGHVGSMVAEYVPSGVKFLRSLNIRPGRLGLDGIKYISNEFHARLSKSQLFPGDLVIVRTGEPGATAIIPEGFGPANCSDVVIARPGSGVNGRFLCYAINETAHDFVRAHTVGAVQQHFNVASAKKLRIRLPSLAEQHAIAAVLGALDDKIAVNERIAATARQLASALYVDACAARSVIMSIEGFSSYLNRGQSPKYSDCDSMLVINQKCVRDGRILLGSARKTQTARVHVDRKLRFGDVLINSTGVGTLGRVGIWSHDLEATVDSHVTIVRVNPAVVQPIIGGFALLAAQPEIEAMGEGSTGQTELSRAKLGTVKVRIPDFGRNELAARLSALENSSNAVLQEVVSLTALRDTLLPKLMSGQLTVKQAESVVEDVT</sequence>
<feature type="domain" description="Type I restriction modification DNA specificity" evidence="4">
    <location>
        <begin position="1"/>
        <end position="176"/>
    </location>
</feature>
<dbReference type="GO" id="GO:0004519">
    <property type="term" value="F:endonuclease activity"/>
    <property type="evidence" value="ECO:0007669"/>
    <property type="project" value="UniProtKB-KW"/>
</dbReference>
<dbReference type="PANTHER" id="PTHR30408:SF12">
    <property type="entry name" value="TYPE I RESTRICTION ENZYME MJAVIII SPECIFICITY SUBUNIT"/>
    <property type="match status" value="1"/>
</dbReference>
<dbReference type="GO" id="GO:0009307">
    <property type="term" value="P:DNA restriction-modification system"/>
    <property type="evidence" value="ECO:0007669"/>
    <property type="project" value="UniProtKB-KW"/>
</dbReference>
<dbReference type="InterPro" id="IPR000055">
    <property type="entry name" value="Restrct_endonuc_typeI_TRD"/>
</dbReference>
<dbReference type="CDD" id="cd17256">
    <property type="entry name" value="RMtype1_S_EcoJA65PI-TRD1-CR1_like"/>
    <property type="match status" value="1"/>
</dbReference>
<dbReference type="AlphaFoldDB" id="A0A8J7WRT5"/>
<dbReference type="Proteomes" id="UP000677913">
    <property type="component" value="Unassembled WGS sequence"/>
</dbReference>
<dbReference type="PANTHER" id="PTHR30408">
    <property type="entry name" value="TYPE-1 RESTRICTION ENZYME ECOKI SPECIFICITY PROTEIN"/>
    <property type="match status" value="1"/>
</dbReference>
<keyword evidence="2" id="KW-0680">Restriction system</keyword>
<dbReference type="Pfam" id="PF01420">
    <property type="entry name" value="Methylase_S"/>
    <property type="match status" value="1"/>
</dbReference>
<protein>
    <submittedName>
        <fullName evidence="5">Restriction endonuclease subunit S</fullName>
    </submittedName>
</protein>
<comment type="similarity">
    <text evidence="1">Belongs to the type-I restriction system S methylase family.</text>
</comment>
<evidence type="ECO:0000256" key="1">
    <source>
        <dbReference type="ARBA" id="ARBA00010923"/>
    </source>
</evidence>
<proteinExistence type="inferred from homology"/>
<dbReference type="GO" id="GO:0003677">
    <property type="term" value="F:DNA binding"/>
    <property type="evidence" value="ECO:0007669"/>
    <property type="project" value="UniProtKB-KW"/>
</dbReference>
<evidence type="ECO:0000256" key="2">
    <source>
        <dbReference type="ARBA" id="ARBA00022747"/>
    </source>
</evidence>
<comment type="caution">
    <text evidence="5">The sequence shown here is derived from an EMBL/GenBank/DDBJ whole genome shotgun (WGS) entry which is preliminary data.</text>
</comment>
<evidence type="ECO:0000259" key="4">
    <source>
        <dbReference type="Pfam" id="PF01420"/>
    </source>
</evidence>
<reference evidence="5" key="1">
    <citation type="submission" date="2021-04" db="EMBL/GenBank/DDBJ databases">
        <title>Genome based classification of Actinospica acidithermotolerans sp. nov., an actinobacterium isolated from an Indonesian hot spring.</title>
        <authorList>
            <person name="Kusuma A.B."/>
            <person name="Putra K.E."/>
            <person name="Nafisah S."/>
            <person name="Loh J."/>
            <person name="Nouioui I."/>
            <person name="Goodfellow M."/>
        </authorList>
    </citation>
    <scope>NUCLEOTIDE SEQUENCE</scope>
    <source>
        <strain evidence="5">DSM 45618</strain>
    </source>
</reference>
<organism evidence="5 6">
    <name type="scientific">Actinocrinis puniceicyclus</name>
    <dbReference type="NCBI Taxonomy" id="977794"/>
    <lineage>
        <taxon>Bacteria</taxon>
        <taxon>Bacillati</taxon>
        <taxon>Actinomycetota</taxon>
        <taxon>Actinomycetes</taxon>
        <taxon>Catenulisporales</taxon>
        <taxon>Actinospicaceae</taxon>
        <taxon>Actinocrinis</taxon>
    </lineage>
</organism>
<dbReference type="InterPro" id="IPR052021">
    <property type="entry name" value="Type-I_RS_S_subunit"/>
</dbReference>
<dbReference type="InterPro" id="IPR044946">
    <property type="entry name" value="Restrct_endonuc_typeI_TRD_sf"/>
</dbReference>
<evidence type="ECO:0000313" key="6">
    <source>
        <dbReference type="Proteomes" id="UP000677913"/>
    </source>
</evidence>
<accession>A0A8J7WRT5</accession>
<keyword evidence="5" id="KW-0255">Endonuclease</keyword>
<dbReference type="SUPFAM" id="SSF116734">
    <property type="entry name" value="DNA methylase specificity domain"/>
    <property type="match status" value="2"/>
</dbReference>
<evidence type="ECO:0000313" key="5">
    <source>
        <dbReference type="EMBL" id="MBS2966348.1"/>
    </source>
</evidence>
<dbReference type="EMBL" id="JAGSXH010000141">
    <property type="protein sequence ID" value="MBS2966348.1"/>
    <property type="molecule type" value="Genomic_DNA"/>
</dbReference>
<keyword evidence="6" id="KW-1185">Reference proteome</keyword>
<name>A0A8J7WRT5_9ACTN</name>
<evidence type="ECO:0000256" key="3">
    <source>
        <dbReference type="ARBA" id="ARBA00023125"/>
    </source>
</evidence>